<dbReference type="EMBL" id="JAUEPO010000005">
    <property type="protein sequence ID" value="KAK3321313.1"/>
    <property type="molecule type" value="Genomic_DNA"/>
</dbReference>
<feature type="domain" description="SnoaL-like" evidence="2">
    <location>
        <begin position="36"/>
        <end position="135"/>
    </location>
</feature>
<dbReference type="InterPro" id="IPR032710">
    <property type="entry name" value="NTF2-like_dom_sf"/>
</dbReference>
<dbReference type="SUPFAM" id="SSF54427">
    <property type="entry name" value="NTF2-like"/>
    <property type="match status" value="1"/>
</dbReference>
<feature type="region of interest" description="Disordered" evidence="1">
    <location>
        <begin position="1"/>
        <end position="23"/>
    </location>
</feature>
<evidence type="ECO:0000313" key="3">
    <source>
        <dbReference type="EMBL" id="KAK3321313.1"/>
    </source>
</evidence>
<proteinExistence type="predicted"/>
<dbReference type="AlphaFoldDB" id="A0AAE0IA14"/>
<reference evidence="3" key="2">
    <citation type="submission" date="2023-06" db="EMBL/GenBank/DDBJ databases">
        <authorList>
            <consortium name="Lawrence Berkeley National Laboratory"/>
            <person name="Haridas S."/>
            <person name="Hensen N."/>
            <person name="Bonometti L."/>
            <person name="Westerberg I."/>
            <person name="Brannstrom I.O."/>
            <person name="Guillou S."/>
            <person name="Cros-Aarteil S."/>
            <person name="Calhoun S."/>
            <person name="Kuo A."/>
            <person name="Mondo S."/>
            <person name="Pangilinan J."/>
            <person name="Riley R."/>
            <person name="Labutti K."/>
            <person name="Andreopoulos B."/>
            <person name="Lipzen A."/>
            <person name="Chen C."/>
            <person name="Yanf M."/>
            <person name="Daum C."/>
            <person name="Ng V."/>
            <person name="Clum A."/>
            <person name="Steindorff A."/>
            <person name="Ohm R."/>
            <person name="Martin F."/>
            <person name="Silar P."/>
            <person name="Natvig D."/>
            <person name="Lalanne C."/>
            <person name="Gautier V."/>
            <person name="Ament-Velasquez S.L."/>
            <person name="Kruys A."/>
            <person name="Hutchinson M.I."/>
            <person name="Powell A.J."/>
            <person name="Barry K."/>
            <person name="Miller A.N."/>
            <person name="Grigoriev I.V."/>
            <person name="Debuchy R."/>
            <person name="Gladieux P."/>
            <person name="Thoren M.H."/>
            <person name="Johannesson H."/>
        </authorList>
    </citation>
    <scope>NUCLEOTIDE SEQUENCE</scope>
    <source>
        <strain evidence="3">SMH4131-1</strain>
    </source>
</reference>
<accession>A0AAE0IA14</accession>
<evidence type="ECO:0000313" key="4">
    <source>
        <dbReference type="Proteomes" id="UP001286456"/>
    </source>
</evidence>
<dbReference type="Proteomes" id="UP001286456">
    <property type="component" value="Unassembled WGS sequence"/>
</dbReference>
<gene>
    <name evidence="3" type="ORF">B0T19DRAFT_466664</name>
</gene>
<evidence type="ECO:0000256" key="1">
    <source>
        <dbReference type="SAM" id="MobiDB-lite"/>
    </source>
</evidence>
<keyword evidence="4" id="KW-1185">Reference proteome</keyword>
<protein>
    <recommendedName>
        <fullName evidence="2">SnoaL-like domain-containing protein</fullName>
    </recommendedName>
</protein>
<sequence length="151" mass="16320">MTVTTNTKTTEPSSNNSTATTPPFTDTTTLLRFLYQDLSRISQVAADDILLHRADRDLSSPPLSPVKGSVAVQAHEDALIAATGSTLVMDVHHLYADSHFGTVLGTARATKPGQADLAMPFCGVWRFVDGKAIEHWENALDAKAMARWLAL</sequence>
<feature type="compositionally biased region" description="Polar residues" evidence="1">
    <location>
        <begin position="1"/>
        <end position="17"/>
    </location>
</feature>
<evidence type="ECO:0000259" key="2">
    <source>
        <dbReference type="Pfam" id="PF12680"/>
    </source>
</evidence>
<organism evidence="3 4">
    <name type="scientific">Cercophora scortea</name>
    <dbReference type="NCBI Taxonomy" id="314031"/>
    <lineage>
        <taxon>Eukaryota</taxon>
        <taxon>Fungi</taxon>
        <taxon>Dikarya</taxon>
        <taxon>Ascomycota</taxon>
        <taxon>Pezizomycotina</taxon>
        <taxon>Sordariomycetes</taxon>
        <taxon>Sordariomycetidae</taxon>
        <taxon>Sordariales</taxon>
        <taxon>Lasiosphaeriaceae</taxon>
        <taxon>Cercophora</taxon>
    </lineage>
</organism>
<dbReference type="InterPro" id="IPR037401">
    <property type="entry name" value="SnoaL-like"/>
</dbReference>
<dbReference type="Gene3D" id="3.10.450.50">
    <property type="match status" value="1"/>
</dbReference>
<name>A0AAE0IA14_9PEZI</name>
<reference evidence="3" key="1">
    <citation type="journal article" date="2023" name="Mol. Phylogenet. Evol.">
        <title>Genome-scale phylogeny and comparative genomics of the fungal order Sordariales.</title>
        <authorList>
            <person name="Hensen N."/>
            <person name="Bonometti L."/>
            <person name="Westerberg I."/>
            <person name="Brannstrom I.O."/>
            <person name="Guillou S."/>
            <person name="Cros-Aarteil S."/>
            <person name="Calhoun S."/>
            <person name="Haridas S."/>
            <person name="Kuo A."/>
            <person name="Mondo S."/>
            <person name="Pangilinan J."/>
            <person name="Riley R."/>
            <person name="LaButti K."/>
            <person name="Andreopoulos B."/>
            <person name="Lipzen A."/>
            <person name="Chen C."/>
            <person name="Yan M."/>
            <person name="Daum C."/>
            <person name="Ng V."/>
            <person name="Clum A."/>
            <person name="Steindorff A."/>
            <person name="Ohm R.A."/>
            <person name="Martin F."/>
            <person name="Silar P."/>
            <person name="Natvig D.O."/>
            <person name="Lalanne C."/>
            <person name="Gautier V."/>
            <person name="Ament-Velasquez S.L."/>
            <person name="Kruys A."/>
            <person name="Hutchinson M.I."/>
            <person name="Powell A.J."/>
            <person name="Barry K."/>
            <person name="Miller A.N."/>
            <person name="Grigoriev I.V."/>
            <person name="Debuchy R."/>
            <person name="Gladieux P."/>
            <person name="Hiltunen Thoren M."/>
            <person name="Johannesson H."/>
        </authorList>
    </citation>
    <scope>NUCLEOTIDE SEQUENCE</scope>
    <source>
        <strain evidence="3">SMH4131-1</strain>
    </source>
</reference>
<dbReference type="Pfam" id="PF12680">
    <property type="entry name" value="SnoaL_2"/>
    <property type="match status" value="1"/>
</dbReference>
<comment type="caution">
    <text evidence="3">The sequence shown here is derived from an EMBL/GenBank/DDBJ whole genome shotgun (WGS) entry which is preliminary data.</text>
</comment>